<dbReference type="NCBIfam" id="NF045541">
    <property type="entry name" value="scaf_prot_MCP2"/>
    <property type="match status" value="1"/>
</dbReference>
<dbReference type="InterPro" id="IPR054613">
    <property type="entry name" value="Peptidase_S78_dom"/>
</dbReference>
<keyword evidence="7" id="KW-1185">Reference proteome</keyword>
<name>A0A1I3Z0Z5_9HYPH</name>
<evidence type="ECO:0000256" key="4">
    <source>
        <dbReference type="SAM" id="MobiDB-lite"/>
    </source>
</evidence>
<protein>
    <submittedName>
        <fullName evidence="6">Phage prohead protease, HK97 family</fullName>
    </submittedName>
</protein>
<feature type="domain" description="Prohead serine protease" evidence="5">
    <location>
        <begin position="16"/>
        <end position="160"/>
    </location>
</feature>
<keyword evidence="2 6" id="KW-0645">Protease</keyword>
<gene>
    <name evidence="6" type="ORF">SAMN04488518_104352</name>
</gene>
<dbReference type="EMBL" id="FOSK01000004">
    <property type="protein sequence ID" value="SFK37728.1"/>
    <property type="molecule type" value="Genomic_DNA"/>
</dbReference>
<dbReference type="GO" id="GO:0008233">
    <property type="term" value="F:peptidase activity"/>
    <property type="evidence" value="ECO:0007669"/>
    <property type="project" value="UniProtKB-KW"/>
</dbReference>
<evidence type="ECO:0000313" key="6">
    <source>
        <dbReference type="EMBL" id="SFK37728.1"/>
    </source>
</evidence>
<dbReference type="GO" id="GO:0006508">
    <property type="term" value="P:proteolysis"/>
    <property type="evidence" value="ECO:0007669"/>
    <property type="project" value="UniProtKB-KW"/>
</dbReference>
<feature type="region of interest" description="Disordered" evidence="4">
    <location>
        <begin position="158"/>
        <end position="179"/>
    </location>
</feature>
<reference evidence="6 7" key="1">
    <citation type="submission" date="2016-10" db="EMBL/GenBank/DDBJ databases">
        <authorList>
            <person name="Varghese N."/>
            <person name="Submissions S."/>
        </authorList>
    </citation>
    <scope>NUCLEOTIDE SEQUENCE [LARGE SCALE GENOMIC DNA]</scope>
    <source>
        <strain evidence="6 7">DSM 16392</strain>
    </source>
</reference>
<sequence>MNAPAFLTRDLTFKSSSLDEKQRTVEATATAFGSVDRGAFIERLDPTATTAEAFIGLPVLDSHRQDSLSAVLGTVTAARADNGCILVTIKFTSDSRANPVIADIREGMITGVSIGYQVEKWADSRDPDTGRSIRTITQFKPREVSFVSVPADPDARIRAMPTENQPNSPEPPKTPTPDLAQRNQQIRSIAGTLNLTTEWTDSQIDSTSTLDEIRAAAITEAEKRTTPPIRTQSVQILADHTDPHTRAERMSDAMMTRIDPTHKPEDSARDFIGMSIPEMARDCLRNANVSTTALSQATIVSRALHSTSDFPLIMGNTVGRTLRQSYDSVPSALKKLARQTTVKDFRAKHRIILSEAPDLEKLNEHGEYKHGTMSESAESFKIDTFGRMIGITRQALINDDLGALNDLPRRLGIAAADFEAEFFIKLLEMNGGKGPKMGDGNPVFHEGHRNLAQTKGKPSIETLSVLRQALRHQVSLSGKRLNLSPRHLIIPAELETLAQKLLAEITPNRIDDVNPFSDLGMVVEGRFNNPDRWYLATSHSQMDGLEYAYLEGEPGPQTETKAGFEIDGIKIKVRLDFGACFGDWRGWQMNEGK</sequence>
<keyword evidence="1" id="KW-1188">Viral release from host cell</keyword>
<accession>A0A1I3Z0Z5</accession>
<evidence type="ECO:0000259" key="5">
    <source>
        <dbReference type="Pfam" id="PF04586"/>
    </source>
</evidence>
<evidence type="ECO:0000256" key="1">
    <source>
        <dbReference type="ARBA" id="ARBA00022612"/>
    </source>
</evidence>
<dbReference type="RefSeq" id="WP_093519031.1">
    <property type="nucleotide sequence ID" value="NZ_FOSK01000004.1"/>
</dbReference>
<evidence type="ECO:0000313" key="7">
    <source>
        <dbReference type="Proteomes" id="UP000199598"/>
    </source>
</evidence>
<comment type="caution">
    <text evidence="6">The sequence shown here is derived from an EMBL/GenBank/DDBJ whole genome shotgun (WGS) entry which is preliminary data.</text>
</comment>
<evidence type="ECO:0000256" key="2">
    <source>
        <dbReference type="ARBA" id="ARBA00022670"/>
    </source>
</evidence>
<dbReference type="Proteomes" id="UP000199598">
    <property type="component" value="Unassembled WGS sequence"/>
</dbReference>
<organism evidence="6 7">
    <name type="scientific">Pseudovibrio ascidiaceicola</name>
    <dbReference type="NCBI Taxonomy" id="285279"/>
    <lineage>
        <taxon>Bacteria</taxon>
        <taxon>Pseudomonadati</taxon>
        <taxon>Pseudomonadota</taxon>
        <taxon>Alphaproteobacteria</taxon>
        <taxon>Hyphomicrobiales</taxon>
        <taxon>Stappiaceae</taxon>
        <taxon>Pseudovibrio</taxon>
    </lineage>
</organism>
<proteinExistence type="predicted"/>
<dbReference type="Pfam" id="PF25209">
    <property type="entry name" value="Phage_capsid_4"/>
    <property type="match status" value="1"/>
</dbReference>
<keyword evidence="3" id="KW-0378">Hydrolase</keyword>
<dbReference type="Pfam" id="PF04586">
    <property type="entry name" value="Peptidase_S78"/>
    <property type="match status" value="1"/>
</dbReference>
<evidence type="ECO:0000256" key="3">
    <source>
        <dbReference type="ARBA" id="ARBA00022801"/>
    </source>
</evidence>